<dbReference type="Proteomes" id="UP001054252">
    <property type="component" value="Unassembled WGS sequence"/>
</dbReference>
<keyword evidence="2" id="KW-1185">Reference proteome</keyword>
<organism evidence="1 2">
    <name type="scientific">Rubroshorea leprosula</name>
    <dbReference type="NCBI Taxonomy" id="152421"/>
    <lineage>
        <taxon>Eukaryota</taxon>
        <taxon>Viridiplantae</taxon>
        <taxon>Streptophyta</taxon>
        <taxon>Embryophyta</taxon>
        <taxon>Tracheophyta</taxon>
        <taxon>Spermatophyta</taxon>
        <taxon>Magnoliopsida</taxon>
        <taxon>eudicotyledons</taxon>
        <taxon>Gunneridae</taxon>
        <taxon>Pentapetalae</taxon>
        <taxon>rosids</taxon>
        <taxon>malvids</taxon>
        <taxon>Malvales</taxon>
        <taxon>Dipterocarpaceae</taxon>
        <taxon>Rubroshorea</taxon>
    </lineage>
</organism>
<reference evidence="1 2" key="1">
    <citation type="journal article" date="2021" name="Commun. Biol.">
        <title>The genome of Shorea leprosula (Dipterocarpaceae) highlights the ecological relevance of drought in aseasonal tropical rainforests.</title>
        <authorList>
            <person name="Ng K.K.S."/>
            <person name="Kobayashi M.J."/>
            <person name="Fawcett J.A."/>
            <person name="Hatakeyama M."/>
            <person name="Paape T."/>
            <person name="Ng C.H."/>
            <person name="Ang C.C."/>
            <person name="Tnah L.H."/>
            <person name="Lee C.T."/>
            <person name="Nishiyama T."/>
            <person name="Sese J."/>
            <person name="O'Brien M.J."/>
            <person name="Copetti D."/>
            <person name="Mohd Noor M.I."/>
            <person name="Ong R.C."/>
            <person name="Putra M."/>
            <person name="Sireger I.Z."/>
            <person name="Indrioko S."/>
            <person name="Kosugi Y."/>
            <person name="Izuno A."/>
            <person name="Isagi Y."/>
            <person name="Lee S.L."/>
            <person name="Shimizu K.K."/>
        </authorList>
    </citation>
    <scope>NUCLEOTIDE SEQUENCE [LARGE SCALE GENOMIC DNA]</scope>
    <source>
        <strain evidence="1">214</strain>
    </source>
</reference>
<accession>A0AAV5HQ10</accession>
<name>A0AAV5HQ10_9ROSI</name>
<dbReference type="AlphaFoldDB" id="A0AAV5HQ10"/>
<protein>
    <submittedName>
        <fullName evidence="1">Uncharacterized protein</fullName>
    </submittedName>
</protein>
<sequence>MPWKIETGSALLCSVRRLLLLWGANCLGFGSVSFPLQIPPTFPNLLAPVPCL</sequence>
<comment type="caution">
    <text evidence="1">The sequence shown here is derived from an EMBL/GenBank/DDBJ whole genome shotgun (WGS) entry which is preliminary data.</text>
</comment>
<dbReference type="EMBL" id="BPVZ01000003">
    <property type="protein sequence ID" value="GKU88875.1"/>
    <property type="molecule type" value="Genomic_DNA"/>
</dbReference>
<proteinExistence type="predicted"/>
<evidence type="ECO:0000313" key="2">
    <source>
        <dbReference type="Proteomes" id="UP001054252"/>
    </source>
</evidence>
<evidence type="ECO:0000313" key="1">
    <source>
        <dbReference type="EMBL" id="GKU88875.1"/>
    </source>
</evidence>
<gene>
    <name evidence="1" type="ORF">SLEP1_g3089</name>
</gene>